<dbReference type="Pfam" id="PF07859">
    <property type="entry name" value="Abhydrolase_3"/>
    <property type="match status" value="1"/>
</dbReference>
<feature type="chain" id="PRO_5047156519" evidence="2">
    <location>
        <begin position="18"/>
        <end position="300"/>
    </location>
</feature>
<evidence type="ECO:0000313" key="5">
    <source>
        <dbReference type="Proteomes" id="UP001305521"/>
    </source>
</evidence>
<dbReference type="PANTHER" id="PTHR48081:SF33">
    <property type="entry name" value="KYNURENINE FORMAMIDASE"/>
    <property type="match status" value="1"/>
</dbReference>
<keyword evidence="1 4" id="KW-0378">Hydrolase</keyword>
<dbReference type="InterPro" id="IPR013094">
    <property type="entry name" value="AB_hydrolase_3"/>
</dbReference>
<feature type="domain" description="Alpha/beta hydrolase fold-3" evidence="3">
    <location>
        <begin position="87"/>
        <end position="237"/>
    </location>
</feature>
<sequence>MLRFILPALLLAMPALAQITALPPETQAAIRAIGPTMGAEGVTRTAAALAALQPPPAVEPLRDQRYGPDPRHRLDVFSPGAGARPVLVFVHGGGFTGGDKTRPGAFYYDNIGQWAARSGLVGVNITYRLAPQHAYPAVVEDIAAALAWVRANIAAHGGDPARIVLMGQSAGAAHVGDYLAAHAASPGVASAVLVSGVHDVGSYPASPTTGAYYGTDPIRLAQRSAIPGLTRLAIPLFLASADLEPRPFQDQVARLNAALCLAGRCPPYLHMAGHNHFSTVFAIGTADQELTIPILALANR</sequence>
<evidence type="ECO:0000256" key="1">
    <source>
        <dbReference type="ARBA" id="ARBA00022801"/>
    </source>
</evidence>
<dbReference type="RefSeq" id="WP_318651371.1">
    <property type="nucleotide sequence ID" value="NZ_CP137852.1"/>
</dbReference>
<dbReference type="GO" id="GO:0016787">
    <property type="term" value="F:hydrolase activity"/>
    <property type="evidence" value="ECO:0007669"/>
    <property type="project" value="UniProtKB-KW"/>
</dbReference>
<dbReference type="PANTHER" id="PTHR48081">
    <property type="entry name" value="AB HYDROLASE SUPERFAMILY PROTEIN C4A8.06C"/>
    <property type="match status" value="1"/>
</dbReference>
<dbReference type="InterPro" id="IPR029058">
    <property type="entry name" value="AB_hydrolase_fold"/>
</dbReference>
<evidence type="ECO:0000256" key="2">
    <source>
        <dbReference type="SAM" id="SignalP"/>
    </source>
</evidence>
<dbReference type="Proteomes" id="UP001305521">
    <property type="component" value="Chromosome"/>
</dbReference>
<dbReference type="InterPro" id="IPR050300">
    <property type="entry name" value="GDXG_lipolytic_enzyme"/>
</dbReference>
<name>A0ABZ0PNW0_9PROT</name>
<organism evidence="4 5">
    <name type="scientific">Sediminicoccus rosea</name>
    <dbReference type="NCBI Taxonomy" id="1225128"/>
    <lineage>
        <taxon>Bacteria</taxon>
        <taxon>Pseudomonadati</taxon>
        <taxon>Pseudomonadota</taxon>
        <taxon>Alphaproteobacteria</taxon>
        <taxon>Acetobacterales</taxon>
        <taxon>Roseomonadaceae</taxon>
        <taxon>Sediminicoccus</taxon>
    </lineage>
</organism>
<reference evidence="4 5" key="1">
    <citation type="submission" date="2023-11" db="EMBL/GenBank/DDBJ databases">
        <title>Arctic aerobic anoxygenic photoheterotroph Sediminicoccus rosea KRV36 adapts its photosynthesis to long days of polar summer.</title>
        <authorList>
            <person name="Tomasch J."/>
            <person name="Kopejtka K."/>
            <person name="Bily T."/>
            <person name="Gardiner A.T."/>
            <person name="Gardian Z."/>
            <person name="Shivaramu S."/>
            <person name="Koblizek M."/>
            <person name="Engelhardt F."/>
            <person name="Kaftan D."/>
        </authorList>
    </citation>
    <scope>NUCLEOTIDE SEQUENCE [LARGE SCALE GENOMIC DNA]</scope>
    <source>
        <strain evidence="4 5">R-30</strain>
    </source>
</reference>
<protein>
    <submittedName>
        <fullName evidence="4">Alpha/beta hydrolase</fullName>
    </submittedName>
</protein>
<dbReference type="SUPFAM" id="SSF53474">
    <property type="entry name" value="alpha/beta-Hydrolases"/>
    <property type="match status" value="1"/>
</dbReference>
<keyword evidence="2" id="KW-0732">Signal</keyword>
<keyword evidence="5" id="KW-1185">Reference proteome</keyword>
<proteinExistence type="predicted"/>
<accession>A0ABZ0PNW0</accession>
<feature type="signal peptide" evidence="2">
    <location>
        <begin position="1"/>
        <end position="17"/>
    </location>
</feature>
<evidence type="ECO:0000313" key="4">
    <source>
        <dbReference type="EMBL" id="WPB87418.1"/>
    </source>
</evidence>
<gene>
    <name evidence="4" type="ORF">R9Z33_11145</name>
</gene>
<evidence type="ECO:0000259" key="3">
    <source>
        <dbReference type="Pfam" id="PF07859"/>
    </source>
</evidence>
<dbReference type="Gene3D" id="3.40.50.1820">
    <property type="entry name" value="alpha/beta hydrolase"/>
    <property type="match status" value="1"/>
</dbReference>
<dbReference type="EMBL" id="CP137852">
    <property type="protein sequence ID" value="WPB87418.1"/>
    <property type="molecule type" value="Genomic_DNA"/>
</dbReference>